<keyword evidence="2" id="KW-1185">Reference proteome</keyword>
<reference evidence="1" key="1">
    <citation type="submission" date="2023-03" db="EMBL/GenBank/DDBJ databases">
        <title>Massive genome expansion in bonnet fungi (Mycena s.s.) driven by repeated elements and novel gene families across ecological guilds.</title>
        <authorList>
            <consortium name="Lawrence Berkeley National Laboratory"/>
            <person name="Harder C.B."/>
            <person name="Miyauchi S."/>
            <person name="Viragh M."/>
            <person name="Kuo A."/>
            <person name="Thoen E."/>
            <person name="Andreopoulos B."/>
            <person name="Lu D."/>
            <person name="Skrede I."/>
            <person name="Drula E."/>
            <person name="Henrissat B."/>
            <person name="Morin E."/>
            <person name="Kohler A."/>
            <person name="Barry K."/>
            <person name="LaButti K."/>
            <person name="Morin E."/>
            <person name="Salamov A."/>
            <person name="Lipzen A."/>
            <person name="Mereny Z."/>
            <person name="Hegedus B."/>
            <person name="Baldrian P."/>
            <person name="Stursova M."/>
            <person name="Weitz H."/>
            <person name="Taylor A."/>
            <person name="Grigoriev I.V."/>
            <person name="Nagy L.G."/>
            <person name="Martin F."/>
            <person name="Kauserud H."/>
        </authorList>
    </citation>
    <scope>NUCLEOTIDE SEQUENCE</scope>
    <source>
        <strain evidence="1">CBHHK182m</strain>
    </source>
</reference>
<comment type="caution">
    <text evidence="1">The sequence shown here is derived from an EMBL/GenBank/DDBJ whole genome shotgun (WGS) entry which is preliminary data.</text>
</comment>
<dbReference type="EMBL" id="JARKIB010000019">
    <property type="protein sequence ID" value="KAJ7768840.1"/>
    <property type="molecule type" value="Genomic_DNA"/>
</dbReference>
<proteinExistence type="predicted"/>
<dbReference type="AlphaFoldDB" id="A0AAD7JRC7"/>
<evidence type="ECO:0000313" key="1">
    <source>
        <dbReference type="EMBL" id="KAJ7768840.1"/>
    </source>
</evidence>
<dbReference type="Proteomes" id="UP001215598">
    <property type="component" value="Unassembled WGS sequence"/>
</dbReference>
<organism evidence="1 2">
    <name type="scientific">Mycena metata</name>
    <dbReference type="NCBI Taxonomy" id="1033252"/>
    <lineage>
        <taxon>Eukaryota</taxon>
        <taxon>Fungi</taxon>
        <taxon>Dikarya</taxon>
        <taxon>Basidiomycota</taxon>
        <taxon>Agaricomycotina</taxon>
        <taxon>Agaricomycetes</taxon>
        <taxon>Agaricomycetidae</taxon>
        <taxon>Agaricales</taxon>
        <taxon>Marasmiineae</taxon>
        <taxon>Mycenaceae</taxon>
        <taxon>Mycena</taxon>
    </lineage>
</organism>
<sequence length="285" mass="32319">MIKRQLKQRQNLAFRNEPKRHCHHHRVTVIWSTSYVPLSILFKYTTSAALDTPIKNLLVYDEALVTGPCVHMINRGNRSHSPAYLLPASLTTLFKYRIVAVADELVVGIRRYKRGKQKIDVSLSGRIGRCRARQLVATLQGPDEGSINCVEVDSTRGTARRVNKRVDLRLITADHSHGLRKQFLVGYQLREVVLFVRFGTRNQRRHFFTAGRPDRHEEGNIAACSEQINSNFRRVIRGGDAHKFGDSIFAIFSEFRCGVARASEKFISLGILNGFVQSTDRSVGC</sequence>
<name>A0AAD7JRC7_9AGAR</name>
<evidence type="ECO:0000313" key="2">
    <source>
        <dbReference type="Proteomes" id="UP001215598"/>
    </source>
</evidence>
<accession>A0AAD7JRC7</accession>
<gene>
    <name evidence="1" type="ORF">B0H16DRAFT_1452768</name>
</gene>
<protein>
    <submittedName>
        <fullName evidence="1">Uncharacterized protein</fullName>
    </submittedName>
</protein>